<proteinExistence type="predicted"/>
<feature type="compositionally biased region" description="Low complexity" evidence="1">
    <location>
        <begin position="1"/>
        <end position="13"/>
    </location>
</feature>
<evidence type="ECO:0000313" key="3">
    <source>
        <dbReference type="EMBL" id="KAI3429657.1"/>
    </source>
</evidence>
<accession>A0A9D4TML2</accession>
<dbReference type="OrthoDB" id="427480at2759"/>
<dbReference type="GO" id="GO:0005886">
    <property type="term" value="C:plasma membrane"/>
    <property type="evidence" value="ECO:0007669"/>
    <property type="project" value="TreeGrafter"/>
</dbReference>
<dbReference type="InterPro" id="IPR011009">
    <property type="entry name" value="Kinase-like_dom_sf"/>
</dbReference>
<protein>
    <recommendedName>
        <fullName evidence="2">ABC1 atypical kinase-like domain-containing protein</fullName>
    </recommendedName>
</protein>
<dbReference type="InterPro" id="IPR004147">
    <property type="entry name" value="ABC1_dom"/>
</dbReference>
<dbReference type="EMBL" id="SIDB01000008">
    <property type="protein sequence ID" value="KAI3429657.1"/>
    <property type="molecule type" value="Genomic_DNA"/>
</dbReference>
<dbReference type="SUPFAM" id="SSF56112">
    <property type="entry name" value="Protein kinase-like (PK-like)"/>
    <property type="match status" value="1"/>
</dbReference>
<evidence type="ECO:0000313" key="4">
    <source>
        <dbReference type="Proteomes" id="UP001055712"/>
    </source>
</evidence>
<feature type="region of interest" description="Disordered" evidence="1">
    <location>
        <begin position="1"/>
        <end position="21"/>
    </location>
</feature>
<reference evidence="3" key="2">
    <citation type="submission" date="2020-11" db="EMBL/GenBank/DDBJ databases">
        <authorList>
            <person name="Cecchin M."/>
            <person name="Marcolungo L."/>
            <person name="Rossato M."/>
            <person name="Girolomoni L."/>
            <person name="Cosentino E."/>
            <person name="Cuine S."/>
            <person name="Li-Beisson Y."/>
            <person name="Delledonne M."/>
            <person name="Ballottari M."/>
        </authorList>
    </citation>
    <scope>NUCLEOTIDE SEQUENCE</scope>
    <source>
        <strain evidence="3">211/11P</strain>
        <tissue evidence="3">Whole cell</tissue>
    </source>
</reference>
<feature type="region of interest" description="Disordered" evidence="1">
    <location>
        <begin position="39"/>
        <end position="62"/>
    </location>
</feature>
<organism evidence="3 4">
    <name type="scientific">Chlorella vulgaris</name>
    <name type="common">Green alga</name>
    <dbReference type="NCBI Taxonomy" id="3077"/>
    <lineage>
        <taxon>Eukaryota</taxon>
        <taxon>Viridiplantae</taxon>
        <taxon>Chlorophyta</taxon>
        <taxon>core chlorophytes</taxon>
        <taxon>Trebouxiophyceae</taxon>
        <taxon>Chlorellales</taxon>
        <taxon>Chlorellaceae</taxon>
        <taxon>Chlorella clade</taxon>
        <taxon>Chlorella</taxon>
    </lineage>
</organism>
<feature type="domain" description="ABC1 atypical kinase-like" evidence="2">
    <location>
        <begin position="168"/>
        <end position="414"/>
    </location>
</feature>
<name>A0A9D4TML2_CHLVU</name>
<evidence type="ECO:0000259" key="2">
    <source>
        <dbReference type="Pfam" id="PF03109"/>
    </source>
</evidence>
<keyword evidence="4" id="KW-1185">Reference proteome</keyword>
<dbReference type="Pfam" id="PF03109">
    <property type="entry name" value="ABC1"/>
    <property type="match status" value="1"/>
</dbReference>
<dbReference type="CDD" id="cd05121">
    <property type="entry name" value="ABC1_ADCK3-like"/>
    <property type="match status" value="1"/>
</dbReference>
<sequence length="532" mass="56937">MATLAGAQAGQALRSAPSPRCRHSRAPVVRVACRAAGSAPPFTGSSSGASSGSSGGGFGAASPQVDAAARGKRLQDLQALLREAAEIAIATGPRSITRSAQAVSALLSVARDQAVRLQAGQSPEAPAVVLRKLFERLGATYIKLGQFVASSPTLFLEEYVLEFQKCLDSTEPVSFDVIRPIIESELRLSLDDVFVSVDPQPLATASIAQVHAAVLRGSNKEVVIKVLKPGVQDVLTADLNFLYLSSKFLEFISPDLSRTSLSAVVGDIRASMLDEVDFTKEAAHLAQFDAYLDRAGLRGVATCPGIYRQFSSQRVMVMDRLRGVPLTDLAAVRSVTSVDPEAVLINALNTWFGSVVGCETFHADVHAGNLLVLPDGRVGFIDFGIVGSISPVTWRAIEALLLATGAGDYDTMARALVTIGATMGEVDIQAFAADLEKLFTSLRDIDTELLVQAGSGGVSASVAADDAAINRFLLDLVRVGESNGIRFPREFALLIKQLLYFDRYNRILAPQLRVYDDQRINLRKVDLDYDLQ</sequence>
<dbReference type="GO" id="GO:0010287">
    <property type="term" value="C:plastoglobule"/>
    <property type="evidence" value="ECO:0007669"/>
    <property type="project" value="TreeGrafter"/>
</dbReference>
<dbReference type="InterPro" id="IPR051130">
    <property type="entry name" value="Mito_struct-func_regulator"/>
</dbReference>
<evidence type="ECO:0000256" key="1">
    <source>
        <dbReference type="SAM" id="MobiDB-lite"/>
    </source>
</evidence>
<feature type="compositionally biased region" description="Low complexity" evidence="1">
    <location>
        <begin position="39"/>
        <end position="52"/>
    </location>
</feature>
<reference evidence="3" key="1">
    <citation type="journal article" date="2019" name="Plant J.">
        <title>Chlorella vulgaris genome assembly and annotation reveals the molecular basis for metabolic acclimation to high light conditions.</title>
        <authorList>
            <person name="Cecchin M."/>
            <person name="Marcolungo L."/>
            <person name="Rossato M."/>
            <person name="Girolomoni L."/>
            <person name="Cosentino E."/>
            <person name="Cuine S."/>
            <person name="Li-Beisson Y."/>
            <person name="Delledonne M."/>
            <person name="Ballottari M."/>
        </authorList>
    </citation>
    <scope>NUCLEOTIDE SEQUENCE</scope>
    <source>
        <strain evidence="3">211/11P</strain>
    </source>
</reference>
<gene>
    <name evidence="3" type="ORF">D9Q98_005742</name>
</gene>
<dbReference type="PANTHER" id="PTHR43173:SF22">
    <property type="entry name" value="OS07G0227800 PROTEIN"/>
    <property type="match status" value="1"/>
</dbReference>
<dbReference type="Proteomes" id="UP001055712">
    <property type="component" value="Unassembled WGS sequence"/>
</dbReference>
<dbReference type="PANTHER" id="PTHR43173">
    <property type="entry name" value="ABC1 FAMILY PROTEIN"/>
    <property type="match status" value="1"/>
</dbReference>
<comment type="caution">
    <text evidence="3">The sequence shown here is derived from an EMBL/GenBank/DDBJ whole genome shotgun (WGS) entry which is preliminary data.</text>
</comment>
<dbReference type="AlphaFoldDB" id="A0A9D4TML2"/>